<gene>
    <name evidence="1" type="ORF">FZC84_18870</name>
</gene>
<dbReference type="AlphaFoldDB" id="A0A5D4M7D7"/>
<dbReference type="EMBL" id="VTEG01000020">
    <property type="protein sequence ID" value="TYR97441.1"/>
    <property type="molecule type" value="Genomic_DNA"/>
</dbReference>
<sequence>MQRILFLDSELKSFRRCYPDTYVIFTDKEWDSSQETINLLKNRKRRKTCRFLRKDLYFSTPAATSSQR</sequence>
<dbReference type="Proteomes" id="UP000325182">
    <property type="component" value="Unassembled WGS sequence"/>
</dbReference>
<comment type="caution">
    <text evidence="1">The sequence shown here is derived from an EMBL/GenBank/DDBJ whole genome shotgun (WGS) entry which is preliminary data.</text>
</comment>
<evidence type="ECO:0000313" key="2">
    <source>
        <dbReference type="Proteomes" id="UP000325182"/>
    </source>
</evidence>
<evidence type="ECO:0000313" key="1">
    <source>
        <dbReference type="EMBL" id="TYR97441.1"/>
    </source>
</evidence>
<proteinExistence type="predicted"/>
<name>A0A5D4M7D7_9BACI</name>
<reference evidence="1 2" key="1">
    <citation type="submission" date="2019-08" db="EMBL/GenBank/DDBJ databases">
        <title>Bacillus genomes from the desert of Cuatro Cienegas, Coahuila.</title>
        <authorList>
            <person name="Olmedo-Alvarez G."/>
        </authorList>
    </citation>
    <scope>NUCLEOTIDE SEQUENCE [LARGE SCALE GENOMIC DNA]</scope>
    <source>
        <strain evidence="1 2">CH128b_4D</strain>
    </source>
</reference>
<organism evidence="1 2">
    <name type="scientific">Rossellomorea vietnamensis</name>
    <dbReference type="NCBI Taxonomy" id="218284"/>
    <lineage>
        <taxon>Bacteria</taxon>
        <taxon>Bacillati</taxon>
        <taxon>Bacillota</taxon>
        <taxon>Bacilli</taxon>
        <taxon>Bacillales</taxon>
        <taxon>Bacillaceae</taxon>
        <taxon>Rossellomorea</taxon>
    </lineage>
</organism>
<protein>
    <submittedName>
        <fullName evidence="1">Uncharacterized protein</fullName>
    </submittedName>
</protein>
<accession>A0A5D4M7D7</accession>